<dbReference type="Gene3D" id="1.20.1250.20">
    <property type="entry name" value="MFS general substrate transporter like domains"/>
    <property type="match status" value="2"/>
</dbReference>
<evidence type="ECO:0000256" key="4">
    <source>
        <dbReference type="ARBA" id="ARBA00022989"/>
    </source>
</evidence>
<evidence type="ECO:0000256" key="3">
    <source>
        <dbReference type="ARBA" id="ARBA00022692"/>
    </source>
</evidence>
<evidence type="ECO:0000256" key="2">
    <source>
        <dbReference type="ARBA" id="ARBA00022448"/>
    </source>
</evidence>
<dbReference type="Pfam" id="PF07690">
    <property type="entry name" value="MFS_1"/>
    <property type="match status" value="1"/>
</dbReference>
<sequence>MLEAHDAEKVRYDQVENISQTKLAHIPVAPNADYSGAVAKADPAEIALVRKLDWRIMPPLWCMYFLNYLDRNAITQARLNHLEDDLSLVGTQYTTCISILFVGYLVMQIPSNMLIASSKVRPSIYMCTCMAAWAVTSACTALSRNYTSLFLTRFFLGIAEAPYYPGSLYLLSLFYNRKEIATRLSVFYSGNIFATAFSGLIAAATFDTLDGVHEITGWIERDKVGIAPSKGVKAEFYQSIRDPRLYLLCFMQNMHLSACGFNNFFPTVVGSLGFNTTITLVLTCPPYLVSGAICIIVGLSTGRFNERTWHITLCMGVAPISFVISCATMSIPARYLSCFLFASGAYAVNSVILGWVSSTLGQTTEKKSVSLSIVNVFANVSYVYTVYLYPSSAGPKYLA</sequence>
<protein>
    <submittedName>
        <fullName evidence="7">Putative transporter</fullName>
    </submittedName>
</protein>
<dbReference type="GO" id="GO:0016020">
    <property type="term" value="C:membrane"/>
    <property type="evidence" value="ECO:0007669"/>
    <property type="project" value="UniProtKB-SubCell"/>
</dbReference>
<comment type="subcellular location">
    <subcellularLocation>
        <location evidence="1">Membrane</location>
        <topology evidence="1">Multi-pass membrane protein</topology>
    </subcellularLocation>
</comment>
<evidence type="ECO:0000256" key="5">
    <source>
        <dbReference type="ARBA" id="ARBA00023136"/>
    </source>
</evidence>
<feature type="transmembrane region" description="Helical" evidence="6">
    <location>
        <begin position="187"/>
        <end position="206"/>
    </location>
</feature>
<evidence type="ECO:0000256" key="6">
    <source>
        <dbReference type="SAM" id="Phobius"/>
    </source>
</evidence>
<feature type="transmembrane region" description="Helical" evidence="6">
    <location>
        <begin position="311"/>
        <end position="333"/>
    </location>
</feature>
<dbReference type="GO" id="GO:0022857">
    <property type="term" value="F:transmembrane transporter activity"/>
    <property type="evidence" value="ECO:0007669"/>
    <property type="project" value="InterPro"/>
</dbReference>
<dbReference type="PANTHER" id="PTHR43791:SF62">
    <property type="entry name" value="MAJOR FACILITATOR SUPERFAMILY (MFS) PROFILE DOMAIN-CONTAINING PROTEIN"/>
    <property type="match status" value="1"/>
</dbReference>
<dbReference type="AlphaFoldDB" id="A0A7D8UUX8"/>
<keyword evidence="5 6" id="KW-0472">Membrane</keyword>
<feature type="transmembrane region" description="Helical" evidence="6">
    <location>
        <begin position="369"/>
        <end position="389"/>
    </location>
</feature>
<evidence type="ECO:0000256" key="1">
    <source>
        <dbReference type="ARBA" id="ARBA00004141"/>
    </source>
</evidence>
<reference evidence="7 8" key="1">
    <citation type="submission" date="2018-05" db="EMBL/GenBank/DDBJ databases">
        <title>Whole genome sequencing for identification of molecular markers to develop diagnostic detection tools for the regulated plant pathogen Lachnellula willkommii.</title>
        <authorList>
            <person name="Giroux E."/>
            <person name="Bilodeau G."/>
        </authorList>
    </citation>
    <scope>NUCLEOTIDE SEQUENCE [LARGE SCALE GENOMIC DNA]</scope>
    <source>
        <strain evidence="7 8">CBS 625.97</strain>
    </source>
</reference>
<name>A0A7D8UUX8_9HELO</name>
<feature type="transmembrane region" description="Helical" evidence="6">
    <location>
        <begin position="277"/>
        <end position="299"/>
    </location>
</feature>
<feature type="transmembrane region" description="Helical" evidence="6">
    <location>
        <begin position="339"/>
        <end position="357"/>
    </location>
</feature>
<accession>A0A7D8UUX8</accession>
<keyword evidence="8" id="KW-1185">Reference proteome</keyword>
<keyword evidence="2" id="KW-0813">Transport</keyword>
<dbReference type="FunFam" id="1.20.1250.20:FF:000057">
    <property type="entry name" value="MFS general substrate transporter"/>
    <property type="match status" value="1"/>
</dbReference>
<dbReference type="Proteomes" id="UP000481288">
    <property type="component" value="Unassembled WGS sequence"/>
</dbReference>
<keyword evidence="3 6" id="KW-0812">Transmembrane</keyword>
<dbReference type="OrthoDB" id="2250022at2759"/>
<gene>
    <name evidence="7" type="ORF">LCER1_G009280</name>
</gene>
<keyword evidence="4 6" id="KW-1133">Transmembrane helix</keyword>
<proteinExistence type="predicted"/>
<dbReference type="InterPro" id="IPR036259">
    <property type="entry name" value="MFS_trans_sf"/>
</dbReference>
<evidence type="ECO:0000313" key="8">
    <source>
        <dbReference type="Proteomes" id="UP000481288"/>
    </source>
</evidence>
<dbReference type="InterPro" id="IPR011701">
    <property type="entry name" value="MFS"/>
</dbReference>
<comment type="caution">
    <text evidence="7">The sequence shown here is derived from an EMBL/GenBank/DDBJ whole genome shotgun (WGS) entry which is preliminary data.</text>
</comment>
<dbReference type="FunFam" id="1.20.1250.20:FF:000013">
    <property type="entry name" value="MFS general substrate transporter"/>
    <property type="match status" value="1"/>
</dbReference>
<dbReference type="SUPFAM" id="SSF103473">
    <property type="entry name" value="MFS general substrate transporter"/>
    <property type="match status" value="1"/>
</dbReference>
<organism evidence="7 8">
    <name type="scientific">Lachnellula cervina</name>
    <dbReference type="NCBI Taxonomy" id="1316786"/>
    <lineage>
        <taxon>Eukaryota</taxon>
        <taxon>Fungi</taxon>
        <taxon>Dikarya</taxon>
        <taxon>Ascomycota</taxon>
        <taxon>Pezizomycotina</taxon>
        <taxon>Leotiomycetes</taxon>
        <taxon>Helotiales</taxon>
        <taxon>Lachnaceae</taxon>
        <taxon>Lachnellula</taxon>
    </lineage>
</organism>
<feature type="transmembrane region" description="Helical" evidence="6">
    <location>
        <begin position="86"/>
        <end position="107"/>
    </location>
</feature>
<dbReference type="PANTHER" id="PTHR43791">
    <property type="entry name" value="PERMEASE-RELATED"/>
    <property type="match status" value="1"/>
</dbReference>
<feature type="transmembrane region" description="Helical" evidence="6">
    <location>
        <begin position="154"/>
        <end position="175"/>
    </location>
</feature>
<dbReference type="EMBL" id="QGMG01001824">
    <property type="protein sequence ID" value="TVY43235.1"/>
    <property type="molecule type" value="Genomic_DNA"/>
</dbReference>
<evidence type="ECO:0000313" key="7">
    <source>
        <dbReference type="EMBL" id="TVY43235.1"/>
    </source>
</evidence>
<feature type="non-terminal residue" evidence="7">
    <location>
        <position position="399"/>
    </location>
</feature>